<evidence type="ECO:0000313" key="12">
    <source>
        <dbReference type="Proteomes" id="UP001500368"/>
    </source>
</evidence>
<evidence type="ECO:0000256" key="9">
    <source>
        <dbReference type="RuleBase" id="RU361277"/>
    </source>
</evidence>
<dbReference type="Proteomes" id="UP001500368">
    <property type="component" value="Unassembled WGS sequence"/>
</dbReference>
<keyword evidence="5 9" id="KW-0862">Zinc</keyword>
<name>A0ABP9G230_9MICC</name>
<dbReference type="Gene3D" id="3.40.50.720">
    <property type="entry name" value="NAD(P)-binding Rossmann-like Domain"/>
    <property type="match status" value="1"/>
</dbReference>
<proteinExistence type="inferred from homology"/>
<evidence type="ECO:0000256" key="5">
    <source>
        <dbReference type="ARBA" id="ARBA00022833"/>
    </source>
</evidence>
<comment type="cofactor">
    <cofactor evidence="1 9">
        <name>Zn(2+)</name>
        <dbReference type="ChEBI" id="CHEBI:29105"/>
    </cofactor>
</comment>
<dbReference type="SUPFAM" id="SSF50129">
    <property type="entry name" value="GroES-like"/>
    <property type="match status" value="1"/>
</dbReference>
<dbReference type="Pfam" id="PF00107">
    <property type="entry name" value="ADH_zinc_N"/>
    <property type="match status" value="1"/>
</dbReference>
<evidence type="ECO:0000256" key="6">
    <source>
        <dbReference type="ARBA" id="ARBA00023002"/>
    </source>
</evidence>
<dbReference type="InterPro" id="IPR013154">
    <property type="entry name" value="ADH-like_N"/>
</dbReference>
<organism evidence="11 12">
    <name type="scientific">Nesterenkonia rhizosphaerae</name>
    <dbReference type="NCBI Taxonomy" id="1348272"/>
    <lineage>
        <taxon>Bacteria</taxon>
        <taxon>Bacillati</taxon>
        <taxon>Actinomycetota</taxon>
        <taxon>Actinomycetes</taxon>
        <taxon>Micrococcales</taxon>
        <taxon>Micrococcaceae</taxon>
        <taxon>Nesterenkonia</taxon>
    </lineage>
</organism>
<comment type="catalytic activity">
    <reaction evidence="8">
        <text>a primary alcohol + NAD(+) = an aldehyde + NADH + H(+)</text>
        <dbReference type="Rhea" id="RHEA:10736"/>
        <dbReference type="ChEBI" id="CHEBI:15378"/>
        <dbReference type="ChEBI" id="CHEBI:15734"/>
        <dbReference type="ChEBI" id="CHEBI:17478"/>
        <dbReference type="ChEBI" id="CHEBI:57540"/>
        <dbReference type="ChEBI" id="CHEBI:57945"/>
        <dbReference type="EC" id="1.1.1.1"/>
    </reaction>
</comment>
<dbReference type="PANTHER" id="PTHR42940">
    <property type="entry name" value="ALCOHOL DEHYDROGENASE 1-RELATED"/>
    <property type="match status" value="1"/>
</dbReference>
<evidence type="ECO:0000256" key="1">
    <source>
        <dbReference type="ARBA" id="ARBA00001947"/>
    </source>
</evidence>
<dbReference type="InterPro" id="IPR036291">
    <property type="entry name" value="NAD(P)-bd_dom_sf"/>
</dbReference>
<evidence type="ECO:0000256" key="8">
    <source>
        <dbReference type="ARBA" id="ARBA00049243"/>
    </source>
</evidence>
<dbReference type="CDD" id="cd05284">
    <property type="entry name" value="arabinose_DH_like"/>
    <property type="match status" value="1"/>
</dbReference>
<keyword evidence="12" id="KW-1185">Reference proteome</keyword>
<comment type="similarity">
    <text evidence="2 9">Belongs to the zinc-containing alcohol dehydrogenase family.</text>
</comment>
<dbReference type="EMBL" id="BAABLW010000007">
    <property type="protein sequence ID" value="GAA4925941.1"/>
    <property type="molecule type" value="Genomic_DNA"/>
</dbReference>
<dbReference type="PANTHER" id="PTHR42940:SF8">
    <property type="entry name" value="VACUOLAR PROTEIN SORTING-ASSOCIATED PROTEIN 11"/>
    <property type="match status" value="1"/>
</dbReference>
<evidence type="ECO:0000259" key="10">
    <source>
        <dbReference type="SMART" id="SM00829"/>
    </source>
</evidence>
<feature type="domain" description="Enoyl reductase (ER)" evidence="10">
    <location>
        <begin position="10"/>
        <end position="345"/>
    </location>
</feature>
<dbReference type="RefSeq" id="WP_345478301.1">
    <property type="nucleotide sequence ID" value="NZ_BAABLW010000007.1"/>
</dbReference>
<comment type="catalytic activity">
    <reaction evidence="7">
        <text>a secondary alcohol + NAD(+) = a ketone + NADH + H(+)</text>
        <dbReference type="Rhea" id="RHEA:10740"/>
        <dbReference type="ChEBI" id="CHEBI:15378"/>
        <dbReference type="ChEBI" id="CHEBI:17087"/>
        <dbReference type="ChEBI" id="CHEBI:35681"/>
        <dbReference type="ChEBI" id="CHEBI:57540"/>
        <dbReference type="ChEBI" id="CHEBI:57945"/>
        <dbReference type="EC" id="1.1.1.1"/>
    </reaction>
</comment>
<dbReference type="SUPFAM" id="SSF51735">
    <property type="entry name" value="NAD(P)-binding Rossmann-fold domains"/>
    <property type="match status" value="1"/>
</dbReference>
<dbReference type="PROSITE" id="PS00059">
    <property type="entry name" value="ADH_ZINC"/>
    <property type="match status" value="1"/>
</dbReference>
<evidence type="ECO:0000256" key="4">
    <source>
        <dbReference type="ARBA" id="ARBA00022723"/>
    </source>
</evidence>
<evidence type="ECO:0000256" key="3">
    <source>
        <dbReference type="ARBA" id="ARBA00013190"/>
    </source>
</evidence>
<evidence type="ECO:0000256" key="2">
    <source>
        <dbReference type="ARBA" id="ARBA00008072"/>
    </source>
</evidence>
<accession>A0ABP9G230</accession>
<protein>
    <recommendedName>
        <fullName evidence="3">alcohol dehydrogenase</fullName>
        <ecNumber evidence="3">1.1.1.1</ecNumber>
    </recommendedName>
</protein>
<dbReference type="InterPro" id="IPR002328">
    <property type="entry name" value="ADH_Zn_CS"/>
</dbReference>
<dbReference type="InterPro" id="IPR020843">
    <property type="entry name" value="ER"/>
</dbReference>
<comment type="caution">
    <text evidence="11">The sequence shown here is derived from an EMBL/GenBank/DDBJ whole genome shotgun (WGS) entry which is preliminary data.</text>
</comment>
<dbReference type="EC" id="1.1.1.1" evidence="3"/>
<dbReference type="InterPro" id="IPR011032">
    <property type="entry name" value="GroES-like_sf"/>
</dbReference>
<sequence>MKALQYVEVGKAPEIREVPTPEPGPGEVRLKITAAGACHSDSFVMSLSEEEYSAFGYPLPMTLGHEGVGVVDAVGEGVHNVTLGEPVAVYGPQGCGRCRACAQGSENYCPYAADLGIVPPGLGKDGAMAEYMIVKDPRLLIPLGDLDPAENVALTDAGLTPYHAIKGSIDLLVPGSVAVVIGVGGLGHVAVQILRALTPATVVALDLSEEKLEFAREVGAHHAFLSDAEAPARIAEEVGAGPVAAVFDFVTNAKVLEIIQQLAGPRTDMVLVGAGSVERSVGLLGQPYGSRVRAPYWGTRPELMEVFELARSGQVSVETERFSLEDAPEAYRKLHDGQLRGRAVVVPSVS</sequence>
<dbReference type="Pfam" id="PF08240">
    <property type="entry name" value="ADH_N"/>
    <property type="match status" value="1"/>
</dbReference>
<evidence type="ECO:0000313" key="11">
    <source>
        <dbReference type="EMBL" id="GAA4925941.1"/>
    </source>
</evidence>
<keyword evidence="6" id="KW-0560">Oxidoreductase</keyword>
<dbReference type="SMART" id="SM00829">
    <property type="entry name" value="PKS_ER"/>
    <property type="match status" value="1"/>
</dbReference>
<gene>
    <name evidence="11" type="ORF">GCM10025790_24610</name>
</gene>
<dbReference type="InterPro" id="IPR013149">
    <property type="entry name" value="ADH-like_C"/>
</dbReference>
<reference evidence="12" key="1">
    <citation type="journal article" date="2019" name="Int. J. Syst. Evol. Microbiol.">
        <title>The Global Catalogue of Microorganisms (GCM) 10K type strain sequencing project: providing services to taxonomists for standard genome sequencing and annotation.</title>
        <authorList>
            <consortium name="The Broad Institute Genomics Platform"/>
            <consortium name="The Broad Institute Genome Sequencing Center for Infectious Disease"/>
            <person name="Wu L."/>
            <person name="Ma J."/>
        </authorList>
    </citation>
    <scope>NUCLEOTIDE SEQUENCE [LARGE SCALE GENOMIC DNA]</scope>
    <source>
        <strain evidence="12">JCM 19129</strain>
    </source>
</reference>
<dbReference type="Gene3D" id="3.90.180.10">
    <property type="entry name" value="Medium-chain alcohol dehydrogenases, catalytic domain"/>
    <property type="match status" value="1"/>
</dbReference>
<keyword evidence="4 9" id="KW-0479">Metal-binding</keyword>
<evidence type="ECO:0000256" key="7">
    <source>
        <dbReference type="ARBA" id="ARBA00049164"/>
    </source>
</evidence>